<protein>
    <recommendedName>
        <fullName evidence="3">Prepilin-type N-terminal cleavage/methylation domain-containing protein</fullName>
    </recommendedName>
</protein>
<accession>A0A381XLR9</accession>
<dbReference type="InterPro" id="IPR012902">
    <property type="entry name" value="N_methyl_site"/>
</dbReference>
<organism evidence="2">
    <name type="scientific">marine metagenome</name>
    <dbReference type="NCBI Taxonomy" id="408172"/>
    <lineage>
        <taxon>unclassified sequences</taxon>
        <taxon>metagenomes</taxon>
        <taxon>ecological metagenomes</taxon>
    </lineage>
</organism>
<gene>
    <name evidence="2" type="ORF">METZ01_LOCUS118001</name>
</gene>
<evidence type="ECO:0000256" key="1">
    <source>
        <dbReference type="SAM" id="Phobius"/>
    </source>
</evidence>
<proteinExistence type="predicted"/>
<dbReference type="SUPFAM" id="SSF54523">
    <property type="entry name" value="Pili subunits"/>
    <property type="match status" value="1"/>
</dbReference>
<feature type="transmembrane region" description="Helical" evidence="1">
    <location>
        <begin position="21"/>
        <end position="46"/>
    </location>
</feature>
<name>A0A381XLR9_9ZZZZ</name>
<keyword evidence="1" id="KW-0472">Membrane</keyword>
<dbReference type="AlphaFoldDB" id="A0A381XLR9"/>
<reference evidence="2" key="1">
    <citation type="submission" date="2018-05" db="EMBL/GenBank/DDBJ databases">
        <authorList>
            <person name="Lanie J.A."/>
            <person name="Ng W.-L."/>
            <person name="Kazmierczak K.M."/>
            <person name="Andrzejewski T.M."/>
            <person name="Davidsen T.M."/>
            <person name="Wayne K.J."/>
            <person name="Tettelin H."/>
            <person name="Glass J.I."/>
            <person name="Rusch D."/>
            <person name="Podicherti R."/>
            <person name="Tsui H.-C.T."/>
            <person name="Winkler M.E."/>
        </authorList>
    </citation>
    <scope>NUCLEOTIDE SEQUENCE</scope>
</reference>
<evidence type="ECO:0000313" key="2">
    <source>
        <dbReference type="EMBL" id="SVA65147.1"/>
    </source>
</evidence>
<dbReference type="NCBIfam" id="TIGR02532">
    <property type="entry name" value="IV_pilin_GFxxxE"/>
    <property type="match status" value="1"/>
</dbReference>
<keyword evidence="1" id="KW-0812">Transmembrane</keyword>
<dbReference type="InterPro" id="IPR045584">
    <property type="entry name" value="Pilin-like"/>
</dbReference>
<sequence>MVNKKIVENKKPPRAKYSSQGFTLIELIITVIAIGIFGGITANILANASKVYSETLNKQKFVSQARSSFFRLNRDLNLQTWPTNDDISSSKTINIKSSDNGELQYDIQNNNKLRLNLIQDPNLDPTSQLLSEITNYSSSNIYYYNSQNNLVNDNSEANSVSLTRLNILFNYPTHGYSMNLESYVSPYNFRFGRPMDYHE</sequence>
<keyword evidence="1" id="KW-1133">Transmembrane helix</keyword>
<dbReference type="Pfam" id="PF07963">
    <property type="entry name" value="N_methyl"/>
    <property type="match status" value="1"/>
</dbReference>
<evidence type="ECO:0008006" key="3">
    <source>
        <dbReference type="Google" id="ProtNLM"/>
    </source>
</evidence>
<dbReference type="EMBL" id="UINC01015480">
    <property type="protein sequence ID" value="SVA65147.1"/>
    <property type="molecule type" value="Genomic_DNA"/>
</dbReference>